<dbReference type="OrthoDB" id="2509522at2759"/>
<dbReference type="Gene3D" id="3.80.10.10">
    <property type="entry name" value="Ribonuclease Inhibitor"/>
    <property type="match status" value="1"/>
</dbReference>
<gene>
    <name evidence="2" type="ORF">PGT21_032135</name>
</gene>
<dbReference type="InterPro" id="IPR032675">
    <property type="entry name" value="LRR_dom_sf"/>
</dbReference>
<feature type="region of interest" description="Disordered" evidence="1">
    <location>
        <begin position="438"/>
        <end position="460"/>
    </location>
</feature>
<sequence>MDPSPSRQPERSFLSELPTEIKMRLVEFVALQTELRLYSYYHAFMKLALVDRTFYELCSPSNWRELDLQYIDFPDIDELVQEILPPQAKHVQSIIIAMHPDNPQVYEWDSDEIVEDEQIFPVGEYYEIFRICTNLTKLTIRLQTTSLSLDRRGDFELDPLNPITVLLRPISQLSNLTFIDLSHQYSQQFEETFLVELIKNMVNLVHIRLDLVKAAFPTCDFCVCEYSKQPFQSPLAIHLASLSSLKFLHFHMVDSFDSGWSKLRWKGALEGISLGNSDVSVRALHSFCKLFEDSLVYLCLFRAPSSLQERGRTRFLLDSERDCIFRLPRLKRLSVSNQYMTEFLKLFYESPNIIRICTMNYSRDLISFEDLKSFMNPEDPKWIHLRSLMVHIRQNTFSENDIKELIRYGAEAGVEVECGNLRGVRPPFFEGDLFPYEQGSPDWSDAESDWEVDSEDEDGR</sequence>
<evidence type="ECO:0000313" key="3">
    <source>
        <dbReference type="Proteomes" id="UP000324748"/>
    </source>
</evidence>
<protein>
    <recommendedName>
        <fullName evidence="4">F-box domain-containing protein</fullName>
    </recommendedName>
</protein>
<accession>A0A5B0LYZ2</accession>
<organism evidence="2 3">
    <name type="scientific">Puccinia graminis f. sp. tritici</name>
    <dbReference type="NCBI Taxonomy" id="56615"/>
    <lineage>
        <taxon>Eukaryota</taxon>
        <taxon>Fungi</taxon>
        <taxon>Dikarya</taxon>
        <taxon>Basidiomycota</taxon>
        <taxon>Pucciniomycotina</taxon>
        <taxon>Pucciniomycetes</taxon>
        <taxon>Pucciniales</taxon>
        <taxon>Pucciniaceae</taxon>
        <taxon>Puccinia</taxon>
    </lineage>
</organism>
<evidence type="ECO:0000313" key="2">
    <source>
        <dbReference type="EMBL" id="KAA1069722.1"/>
    </source>
</evidence>
<keyword evidence="3" id="KW-1185">Reference proteome</keyword>
<proteinExistence type="predicted"/>
<reference evidence="2 3" key="1">
    <citation type="submission" date="2019-05" db="EMBL/GenBank/DDBJ databases">
        <title>Emergence of the Ug99 lineage of the wheat stem rust pathogen through somatic hybridization.</title>
        <authorList>
            <person name="Li F."/>
            <person name="Upadhyaya N.M."/>
            <person name="Sperschneider J."/>
            <person name="Matny O."/>
            <person name="Nguyen-Phuc H."/>
            <person name="Mago R."/>
            <person name="Raley C."/>
            <person name="Miller M.E."/>
            <person name="Silverstein K.A.T."/>
            <person name="Henningsen E."/>
            <person name="Hirsch C.D."/>
            <person name="Visser B."/>
            <person name="Pretorius Z.A."/>
            <person name="Steffenson B.J."/>
            <person name="Schwessinger B."/>
            <person name="Dodds P.N."/>
            <person name="Figueroa M."/>
        </authorList>
    </citation>
    <scope>NUCLEOTIDE SEQUENCE [LARGE SCALE GENOMIC DNA]</scope>
    <source>
        <strain evidence="2">21-0</strain>
    </source>
</reference>
<comment type="caution">
    <text evidence="2">The sequence shown here is derived from an EMBL/GenBank/DDBJ whole genome shotgun (WGS) entry which is preliminary data.</text>
</comment>
<dbReference type="Proteomes" id="UP000324748">
    <property type="component" value="Unassembled WGS sequence"/>
</dbReference>
<dbReference type="AlphaFoldDB" id="A0A5B0LYZ2"/>
<feature type="compositionally biased region" description="Acidic residues" evidence="1">
    <location>
        <begin position="444"/>
        <end position="460"/>
    </location>
</feature>
<dbReference type="SUPFAM" id="SSF52047">
    <property type="entry name" value="RNI-like"/>
    <property type="match status" value="1"/>
</dbReference>
<name>A0A5B0LYZ2_PUCGR</name>
<evidence type="ECO:0008006" key="4">
    <source>
        <dbReference type="Google" id="ProtNLM"/>
    </source>
</evidence>
<evidence type="ECO:0000256" key="1">
    <source>
        <dbReference type="SAM" id="MobiDB-lite"/>
    </source>
</evidence>
<dbReference type="EMBL" id="VSWC01000183">
    <property type="protein sequence ID" value="KAA1069722.1"/>
    <property type="molecule type" value="Genomic_DNA"/>
</dbReference>